<sequence length="549" mass="60421">MSMLQSPINVTFAGKLGTFVTLQDGVILSIYAEARSPYDWNDTSITQRLFGRRSEDGGLNWGEPEQIFEFPAAPGSIKALDLDHAPLLDAEGTLHLYGFRMLNWDAGVPYSERIVEMWHLYSRDGGHSWTGPERIDYGHRYTGSLNAVTQLADGRIVMPFSFMSDRKSGVFVSEVIISDDSGYSWRNAGADIVIDNGGGALESGAVEPVTVELPDGRVWMVIRTQMGRFYESYSSDGGETWSRPQPTPFISSNAPAGLLRLRNGRILMCWNHCKGEPIRHGISYARQSLVAAIREADGAWRGYREIVRLAPDQDPDHLVCYPWMTETADGKVLVGYLDVNLSDWHGTVQYRTVSIDPSWVAAGSALEQWENGIGVCSHTKAGADLESGADGNVLRLHAGGEPAGITWNFPFAVKGALCLRVMMEEGFGGAYITLGESFLKPGNRQGGTCRFRMEPDGRLAAQYVNEGPYIPLRWSESLVSGQWIDLVIEWDCGMEIARIYANGALAGVIMQLERGRGASYVRLFADESGGGLRVRRMESENKAIEGAPV</sequence>
<proteinExistence type="predicted"/>
<comment type="caution">
    <text evidence="2">The sequence shown here is derived from an EMBL/GenBank/DDBJ whole genome shotgun (WGS) entry which is preliminary data.</text>
</comment>
<evidence type="ECO:0000313" key="2">
    <source>
        <dbReference type="EMBL" id="RAV09513.1"/>
    </source>
</evidence>
<dbReference type="EMBL" id="QMFB01000049">
    <property type="protein sequence ID" value="RAV09513.1"/>
    <property type="molecule type" value="Genomic_DNA"/>
</dbReference>
<gene>
    <name evidence="2" type="ORF">DQG23_39455</name>
</gene>
<organism evidence="2 3">
    <name type="scientific">Paenibacillus contaminans</name>
    <dbReference type="NCBI Taxonomy" id="450362"/>
    <lineage>
        <taxon>Bacteria</taxon>
        <taxon>Bacillati</taxon>
        <taxon>Bacillota</taxon>
        <taxon>Bacilli</taxon>
        <taxon>Bacillales</taxon>
        <taxon>Paenibacillaceae</taxon>
        <taxon>Paenibacillus</taxon>
    </lineage>
</organism>
<dbReference type="RefSeq" id="WP_113036543.1">
    <property type="nucleotide sequence ID" value="NZ_QMFB01000049.1"/>
</dbReference>
<accession>A0A329LSF2</accession>
<feature type="domain" description="Sialidase" evidence="1">
    <location>
        <begin position="42"/>
        <end position="332"/>
    </location>
</feature>
<dbReference type="Proteomes" id="UP000250369">
    <property type="component" value="Unassembled WGS sequence"/>
</dbReference>
<dbReference type="InterPro" id="IPR011040">
    <property type="entry name" value="Sialidase"/>
</dbReference>
<dbReference type="PANTHER" id="PTHR43752:SF2">
    <property type="entry name" value="BNR_ASP-BOX REPEAT FAMILY PROTEIN"/>
    <property type="match status" value="1"/>
</dbReference>
<evidence type="ECO:0000259" key="1">
    <source>
        <dbReference type="Pfam" id="PF13088"/>
    </source>
</evidence>
<dbReference type="Pfam" id="PF13088">
    <property type="entry name" value="BNR_2"/>
    <property type="match status" value="1"/>
</dbReference>
<name>A0A329LSF2_9BACL</name>
<dbReference type="OrthoDB" id="41724at2"/>
<dbReference type="AlphaFoldDB" id="A0A329LSF2"/>
<dbReference type="PANTHER" id="PTHR43752">
    <property type="entry name" value="BNR/ASP-BOX REPEAT FAMILY PROTEIN"/>
    <property type="match status" value="1"/>
</dbReference>
<reference evidence="2 3" key="1">
    <citation type="journal article" date="2009" name="Int. J. Syst. Evol. Microbiol.">
        <title>Paenibacillus contaminans sp. nov., isolated from a contaminated laboratory plate.</title>
        <authorList>
            <person name="Chou J.H."/>
            <person name="Lee J.H."/>
            <person name="Lin M.C."/>
            <person name="Chang P.S."/>
            <person name="Arun A.B."/>
            <person name="Young C.C."/>
            <person name="Chen W.M."/>
        </authorList>
    </citation>
    <scope>NUCLEOTIDE SEQUENCE [LARGE SCALE GENOMIC DNA]</scope>
    <source>
        <strain evidence="2 3">CKOBP-6</strain>
    </source>
</reference>
<dbReference type="CDD" id="cd15482">
    <property type="entry name" value="Sialidase_non-viral"/>
    <property type="match status" value="1"/>
</dbReference>
<evidence type="ECO:0000313" key="3">
    <source>
        <dbReference type="Proteomes" id="UP000250369"/>
    </source>
</evidence>
<protein>
    <recommendedName>
        <fullName evidence="1">Sialidase domain-containing protein</fullName>
    </recommendedName>
</protein>
<dbReference type="InterPro" id="IPR036278">
    <property type="entry name" value="Sialidase_sf"/>
</dbReference>
<keyword evidence="3" id="KW-1185">Reference proteome</keyword>
<dbReference type="Gene3D" id="2.120.10.10">
    <property type="match status" value="1"/>
</dbReference>
<dbReference type="SUPFAM" id="SSF50939">
    <property type="entry name" value="Sialidases"/>
    <property type="match status" value="1"/>
</dbReference>